<comment type="caution">
    <text evidence="3">The sequence shown here is derived from an EMBL/GenBank/DDBJ whole genome shotgun (WGS) entry which is preliminary data.</text>
</comment>
<evidence type="ECO:0000259" key="1">
    <source>
        <dbReference type="Pfam" id="PF18047"/>
    </source>
</evidence>
<protein>
    <recommendedName>
        <fullName evidence="5">PatA/PatG family cyanobactin maturation protease</fullName>
    </recommendedName>
</protein>
<evidence type="ECO:0008006" key="5">
    <source>
        <dbReference type="Google" id="ProtNLM"/>
    </source>
</evidence>
<dbReference type="RefSeq" id="WP_152285231.1">
    <property type="nucleotide sequence ID" value="NZ_WFLI01000061.1"/>
</dbReference>
<dbReference type="EMBL" id="WFLI01000061">
    <property type="protein sequence ID" value="KAB8058438.1"/>
    <property type="molecule type" value="Genomic_DNA"/>
</dbReference>
<dbReference type="InterPro" id="IPR040483">
    <property type="entry name" value="PatG_dom"/>
</dbReference>
<organism evidence="3 4">
    <name type="scientific">Janthinobacterium violaceinigrum</name>
    <dbReference type="NCBI Taxonomy" id="2654252"/>
    <lineage>
        <taxon>Bacteria</taxon>
        <taxon>Pseudomonadati</taxon>
        <taxon>Pseudomonadota</taxon>
        <taxon>Betaproteobacteria</taxon>
        <taxon>Burkholderiales</taxon>
        <taxon>Oxalobacteraceae</taxon>
        <taxon>Janthinobacterium</taxon>
    </lineage>
</organism>
<dbReference type="InterPro" id="IPR040636">
    <property type="entry name" value="PatG_C"/>
</dbReference>
<name>A0A6I1HUM1_9BURK</name>
<feature type="domain" description="PatG" evidence="1">
    <location>
        <begin position="68"/>
        <end position="171"/>
    </location>
</feature>
<evidence type="ECO:0000259" key="2">
    <source>
        <dbReference type="Pfam" id="PF18065"/>
    </source>
</evidence>
<gene>
    <name evidence="3" type="ORF">GCN75_27810</name>
</gene>
<accession>A0A6I1HUM1</accession>
<dbReference type="Pfam" id="PF18065">
    <property type="entry name" value="PatG_C"/>
    <property type="match status" value="1"/>
</dbReference>
<sequence>MNDEQGTPDDSACMDAAPMAGQDLVAQSPRPAIAEVAPMRALSADASNQGGIAAPAARGWQASDKSLIYAFGKIGYDFGTQARMDSFFQLMGPDHSPFNTEQLLDFLAKREAETRMLIWTLNVDLTPVYALEPGEPFSRDTYALLIGALEGQVRGEGDAGYIARVAIPGYLTGKKVRLYSGQVVPVVSVPARAIYYCDVNQIIEGAVKAVAANQAAQQVDKLRIGLRECLNRIYCSVCNLGMWSSDRATNFVAINAAQIVTALTQDLLAGSSGGIRQLAQIAVEKSSFCRVDSDCWDVKLAFFDPENHRRPMRIVCYTIDVSNVMPVTIGEPKSWEANIF</sequence>
<evidence type="ECO:0000313" key="4">
    <source>
        <dbReference type="Proteomes" id="UP000468717"/>
    </source>
</evidence>
<feature type="domain" description="PatG C-terminal" evidence="2">
    <location>
        <begin position="220"/>
        <end position="335"/>
    </location>
</feature>
<proteinExistence type="predicted"/>
<dbReference type="AlphaFoldDB" id="A0A6I1HUM1"/>
<reference evidence="3 4" key="1">
    <citation type="submission" date="2019-10" db="EMBL/GenBank/DDBJ databases">
        <title>Three novel species isolated from a subtropical stream in China.</title>
        <authorList>
            <person name="Lu H."/>
        </authorList>
    </citation>
    <scope>NUCLEOTIDE SEQUENCE [LARGE SCALE GENOMIC DNA]</scope>
    <source>
        <strain evidence="3 4">FT13W</strain>
    </source>
</reference>
<keyword evidence="4" id="KW-1185">Reference proteome</keyword>
<evidence type="ECO:0000313" key="3">
    <source>
        <dbReference type="EMBL" id="KAB8058438.1"/>
    </source>
</evidence>
<dbReference type="Proteomes" id="UP000468717">
    <property type="component" value="Unassembled WGS sequence"/>
</dbReference>
<dbReference type="Pfam" id="PF18047">
    <property type="entry name" value="PatG_D"/>
    <property type="match status" value="1"/>
</dbReference>